<sequence>DWHALAVLRVQKNQILVDPDADSQEPLVVPLTSLRANPLACRAMSTSTPLPPSIDQASAPASTSGPAANGAAPTSEALTAPSADAQLTASTSTSTLPPGITKSALKRQRKQEAFQAKKLVKRQQEKERKKAKAAEIKRLVAEGVMEKPESKKRKKAGGEPHGARIVIDMGFDELMTEKEVKSMASQLAYCYSANRASPHPFPILVTSFNGRLREGYDKRGDFKSWKGVEWWDDGVEKLWDGVREVAPADEAAETATSAGEASSAEAPVASTPSIPLNTLGVFSGQPCTRVPRSTVTYLTGDSPNVLTSLTPGHTYILGGIVDRNRYKNLCLNKANSLGIAHAQLPIGEYLPEMQTRKVLTVNQVFEILVNWVEAGEKDGKEGWGEALRKVMPERKFDPDARKKRREARKKAGEAVSASEDEGEIGQADAGVYVAEDEDEGEEVQMVVDKVDEVRGEAEVAEARKEAEAVVSNVDAEEVQGLQQQHGRYGTARAVVIYRF</sequence>
<proteinExistence type="predicted"/>
<evidence type="ECO:0000256" key="2">
    <source>
        <dbReference type="ARBA" id="ARBA00020451"/>
    </source>
</evidence>
<name>A0A0K3C7F0_RHOTO</name>
<comment type="catalytic activity">
    <reaction evidence="8">
        <text>guanosine(9) in tRNA + S-adenosyl-L-methionine = N(1)-methylguanosine(9) in tRNA + S-adenosyl-L-homocysteine + H(+)</text>
        <dbReference type="Rhea" id="RHEA:43156"/>
        <dbReference type="Rhea" id="RHEA-COMP:10367"/>
        <dbReference type="Rhea" id="RHEA-COMP:10368"/>
        <dbReference type="ChEBI" id="CHEBI:15378"/>
        <dbReference type="ChEBI" id="CHEBI:57856"/>
        <dbReference type="ChEBI" id="CHEBI:59789"/>
        <dbReference type="ChEBI" id="CHEBI:73542"/>
        <dbReference type="ChEBI" id="CHEBI:74269"/>
        <dbReference type="EC" id="2.1.1.221"/>
    </reaction>
</comment>
<feature type="region of interest" description="Disordered" evidence="9">
    <location>
        <begin position="249"/>
        <end position="269"/>
    </location>
</feature>
<dbReference type="EC" id="2.1.1.221" evidence="1"/>
<evidence type="ECO:0000313" key="12">
    <source>
        <dbReference type="Proteomes" id="UP000199069"/>
    </source>
</evidence>
<dbReference type="PANTHER" id="PTHR13563:SF13">
    <property type="entry name" value="TRNA METHYLTRANSFERASE 10 HOMOLOG A"/>
    <property type="match status" value="1"/>
</dbReference>
<feature type="compositionally biased region" description="Low complexity" evidence="9">
    <location>
        <begin position="57"/>
        <end position="75"/>
    </location>
</feature>
<dbReference type="GO" id="GO:0000049">
    <property type="term" value="F:tRNA binding"/>
    <property type="evidence" value="ECO:0007669"/>
    <property type="project" value="TreeGrafter"/>
</dbReference>
<dbReference type="GO" id="GO:0005634">
    <property type="term" value="C:nucleus"/>
    <property type="evidence" value="ECO:0007669"/>
    <property type="project" value="TreeGrafter"/>
</dbReference>
<dbReference type="AlphaFoldDB" id="A0A0K3C7F0"/>
<evidence type="ECO:0000256" key="9">
    <source>
        <dbReference type="SAM" id="MobiDB-lite"/>
    </source>
</evidence>
<feature type="region of interest" description="Disordered" evidence="9">
    <location>
        <begin position="397"/>
        <end position="428"/>
    </location>
</feature>
<evidence type="ECO:0000256" key="4">
    <source>
        <dbReference type="ARBA" id="ARBA00022679"/>
    </source>
</evidence>
<dbReference type="Gene3D" id="3.40.1280.30">
    <property type="match status" value="1"/>
</dbReference>
<dbReference type="InterPro" id="IPR007356">
    <property type="entry name" value="tRNA_m1G_MeTrfase_euk"/>
</dbReference>
<dbReference type="STRING" id="5286.A0A0K3C7F0"/>
<dbReference type="PANTHER" id="PTHR13563">
    <property type="entry name" value="TRNA (GUANINE-9-) METHYLTRANSFERASE"/>
    <property type="match status" value="1"/>
</dbReference>
<evidence type="ECO:0000256" key="5">
    <source>
        <dbReference type="ARBA" id="ARBA00022691"/>
    </source>
</evidence>
<dbReference type="GO" id="GO:0052905">
    <property type="term" value="F:tRNA (guanosine(9)-N1)-methyltransferase activity"/>
    <property type="evidence" value="ECO:0007669"/>
    <property type="project" value="UniProtKB-EC"/>
</dbReference>
<evidence type="ECO:0000313" key="11">
    <source>
        <dbReference type="EMBL" id="CTR05629.1"/>
    </source>
</evidence>
<dbReference type="OMA" id="AYCYSAN"/>
<evidence type="ECO:0000256" key="7">
    <source>
        <dbReference type="ARBA" id="ARBA00032166"/>
    </source>
</evidence>
<dbReference type="EMBL" id="CWKI01000002">
    <property type="protein sequence ID" value="CTR05629.1"/>
    <property type="molecule type" value="Genomic_DNA"/>
</dbReference>
<reference evidence="11 12" key="1">
    <citation type="submission" date="2015-07" db="EMBL/GenBank/DDBJ databases">
        <authorList>
            <person name="Cajimat M.N.B."/>
            <person name="Milazzo M.L."/>
            <person name="Fulhorst C.F."/>
        </authorList>
    </citation>
    <scope>NUCLEOTIDE SEQUENCE [LARGE SCALE GENOMIC DNA]</scope>
    <source>
        <strain evidence="11">Single colony</strain>
    </source>
</reference>
<keyword evidence="12" id="KW-1185">Reference proteome</keyword>
<accession>A0A0K3C7F0</accession>
<evidence type="ECO:0000256" key="1">
    <source>
        <dbReference type="ARBA" id="ARBA00012797"/>
    </source>
</evidence>
<dbReference type="GO" id="GO:0002939">
    <property type="term" value="P:tRNA N1-guanine methylation"/>
    <property type="evidence" value="ECO:0007669"/>
    <property type="project" value="TreeGrafter"/>
</dbReference>
<dbReference type="InterPro" id="IPR038459">
    <property type="entry name" value="MT_TRM10-typ_sf"/>
</dbReference>
<dbReference type="CDD" id="cd18089">
    <property type="entry name" value="SPOUT_Trm10-like"/>
    <property type="match status" value="1"/>
</dbReference>
<keyword evidence="5" id="KW-0949">S-adenosyl-L-methionine</keyword>
<evidence type="ECO:0000256" key="3">
    <source>
        <dbReference type="ARBA" id="ARBA00022603"/>
    </source>
</evidence>
<keyword evidence="4" id="KW-0808">Transferase</keyword>
<dbReference type="InterPro" id="IPR028564">
    <property type="entry name" value="MT_TRM10-typ"/>
</dbReference>
<gene>
    <name evidence="11" type="primary">FGENESH: predicted gene_2.659</name>
    <name evidence="11" type="ORF">BN2166_0014900</name>
</gene>
<feature type="non-terminal residue" evidence="11">
    <location>
        <position position="1"/>
    </location>
</feature>
<dbReference type="Proteomes" id="UP000199069">
    <property type="component" value="Unassembled WGS sequence"/>
</dbReference>
<evidence type="ECO:0000256" key="6">
    <source>
        <dbReference type="ARBA" id="ARBA00031792"/>
    </source>
</evidence>
<organism evidence="11 12">
    <name type="scientific">Rhodotorula toruloides</name>
    <name type="common">Yeast</name>
    <name type="synonym">Rhodosporidium toruloides</name>
    <dbReference type="NCBI Taxonomy" id="5286"/>
    <lineage>
        <taxon>Eukaryota</taxon>
        <taxon>Fungi</taxon>
        <taxon>Dikarya</taxon>
        <taxon>Basidiomycota</taxon>
        <taxon>Pucciniomycotina</taxon>
        <taxon>Microbotryomycetes</taxon>
        <taxon>Sporidiobolales</taxon>
        <taxon>Sporidiobolaceae</taxon>
        <taxon>Rhodotorula</taxon>
    </lineage>
</organism>
<feature type="domain" description="SAM-dependent MTase TRM10-type" evidence="10">
    <location>
        <begin position="151"/>
        <end position="398"/>
    </location>
</feature>
<protein>
    <recommendedName>
        <fullName evidence="2">tRNA (guanine(9)-N1)-methyltransferase</fullName>
        <ecNumber evidence="1">2.1.1.221</ecNumber>
    </recommendedName>
    <alternativeName>
        <fullName evidence="7">tRNA methyltransferase 10</fullName>
    </alternativeName>
    <alternativeName>
        <fullName evidence="6">tRNA(m1G9)-methyltransferase</fullName>
    </alternativeName>
</protein>
<keyword evidence="3" id="KW-0489">Methyltransferase</keyword>
<dbReference type="PROSITE" id="PS51675">
    <property type="entry name" value="SAM_MT_TRM10"/>
    <property type="match status" value="1"/>
</dbReference>
<evidence type="ECO:0000256" key="8">
    <source>
        <dbReference type="ARBA" id="ARBA00048434"/>
    </source>
</evidence>
<feature type="region of interest" description="Disordered" evidence="9">
    <location>
        <begin position="43"/>
        <end position="76"/>
    </location>
</feature>
<evidence type="ECO:0000259" key="10">
    <source>
        <dbReference type="PROSITE" id="PS51675"/>
    </source>
</evidence>